<evidence type="ECO:0000313" key="3">
    <source>
        <dbReference type="Proteomes" id="UP001254608"/>
    </source>
</evidence>
<feature type="signal peptide" evidence="1">
    <location>
        <begin position="1"/>
        <end position="28"/>
    </location>
</feature>
<comment type="caution">
    <text evidence="2">The sequence shown here is derived from an EMBL/GenBank/DDBJ whole genome shotgun (WGS) entry which is preliminary data.</text>
</comment>
<dbReference type="PIRSF" id="PIRSF033924">
    <property type="entry name" value="UCP033924"/>
    <property type="match status" value="1"/>
</dbReference>
<proteinExistence type="predicted"/>
<keyword evidence="3" id="KW-1185">Reference proteome</keyword>
<dbReference type="Pfam" id="PF06577">
    <property type="entry name" value="EipA"/>
    <property type="match status" value="1"/>
</dbReference>
<accession>A0ABU2WL84</accession>
<organism evidence="2 3">
    <name type="scientific">Banduia mediterranea</name>
    <dbReference type="NCBI Taxonomy" id="3075609"/>
    <lineage>
        <taxon>Bacteria</taxon>
        <taxon>Pseudomonadati</taxon>
        <taxon>Pseudomonadota</taxon>
        <taxon>Gammaproteobacteria</taxon>
        <taxon>Nevskiales</taxon>
        <taxon>Algiphilaceae</taxon>
        <taxon>Banduia</taxon>
    </lineage>
</organism>
<name>A0ABU2WL84_9GAMM</name>
<reference evidence="2 3" key="1">
    <citation type="submission" date="2023-09" db="EMBL/GenBank/DDBJ databases">
        <authorList>
            <person name="Rey-Velasco X."/>
        </authorList>
    </citation>
    <scope>NUCLEOTIDE SEQUENCE [LARGE SCALE GENOMIC DNA]</scope>
    <source>
        <strain evidence="2 3">W345</strain>
    </source>
</reference>
<protein>
    <submittedName>
        <fullName evidence="2">DUF1134 domain-containing protein</fullName>
    </submittedName>
</protein>
<feature type="chain" id="PRO_5045803854" evidence="1">
    <location>
        <begin position="29"/>
        <end position="207"/>
    </location>
</feature>
<evidence type="ECO:0000313" key="2">
    <source>
        <dbReference type="EMBL" id="MDT0498280.1"/>
    </source>
</evidence>
<sequence>MHKRICVRLPRLLPAVLLLALMPLSVWAQDASNDPEPAPQAEQAEPADTYSQKEVMDAARGFFGNVTEGLAKGVERVFQDLGEPVGYIAGEEVSGAIAVGLRYGQGSLNYKSGGQMPVYWTGPSIGFDLGGNASKVFTLVYDLERTADLFQRFPAVDGSYYFVAGVGVNYQRTDGITLAPIRTGVGLRAGASIGYMNYTRKKTWNPL</sequence>
<dbReference type="EMBL" id="JAVRIC010000019">
    <property type="protein sequence ID" value="MDT0498280.1"/>
    <property type="molecule type" value="Genomic_DNA"/>
</dbReference>
<evidence type="ECO:0000256" key="1">
    <source>
        <dbReference type="SAM" id="SignalP"/>
    </source>
</evidence>
<dbReference type="InterPro" id="IPR008325">
    <property type="entry name" value="EipA-like"/>
</dbReference>
<dbReference type="RefSeq" id="WP_311365679.1">
    <property type="nucleotide sequence ID" value="NZ_JAVRIC010000019.1"/>
</dbReference>
<dbReference type="Proteomes" id="UP001254608">
    <property type="component" value="Unassembled WGS sequence"/>
</dbReference>
<keyword evidence="1" id="KW-0732">Signal</keyword>
<gene>
    <name evidence="2" type="ORF">RM530_13030</name>
</gene>